<comment type="pathway">
    <text evidence="3">Secondary metabolite biosynthesis.</text>
</comment>
<accession>A0A409WJE8</accession>
<dbReference type="GO" id="GO:0005506">
    <property type="term" value="F:iron ion binding"/>
    <property type="evidence" value="ECO:0007669"/>
    <property type="project" value="InterPro"/>
</dbReference>
<evidence type="ECO:0000256" key="7">
    <source>
        <dbReference type="ARBA" id="ARBA00022723"/>
    </source>
</evidence>
<evidence type="ECO:0000313" key="16">
    <source>
        <dbReference type="EMBL" id="PPQ78648.1"/>
    </source>
</evidence>
<keyword evidence="8 15" id="KW-1133">Transmembrane helix</keyword>
<evidence type="ECO:0000256" key="15">
    <source>
        <dbReference type="SAM" id="Phobius"/>
    </source>
</evidence>
<evidence type="ECO:0000313" key="17">
    <source>
        <dbReference type="Proteomes" id="UP000283269"/>
    </source>
</evidence>
<keyword evidence="10 14" id="KW-0408">Iron</keyword>
<keyword evidence="9" id="KW-0560">Oxidoreductase</keyword>
<dbReference type="CDD" id="cd11065">
    <property type="entry name" value="CYP64-like"/>
    <property type="match status" value="1"/>
</dbReference>
<evidence type="ECO:0000256" key="8">
    <source>
        <dbReference type="ARBA" id="ARBA00022989"/>
    </source>
</evidence>
<comment type="similarity">
    <text evidence="4">Belongs to the cytochrome P450 family.</text>
</comment>
<evidence type="ECO:0008006" key="18">
    <source>
        <dbReference type="Google" id="ProtNLM"/>
    </source>
</evidence>
<keyword evidence="12 15" id="KW-0472">Membrane</keyword>
<dbReference type="PANTHER" id="PTHR46300:SF2">
    <property type="entry name" value="CYTOCHROME P450 MONOOXYGENASE ALNH-RELATED"/>
    <property type="match status" value="1"/>
</dbReference>
<dbReference type="SUPFAM" id="SSF48264">
    <property type="entry name" value="Cytochrome P450"/>
    <property type="match status" value="1"/>
</dbReference>
<comment type="cofactor">
    <cofactor evidence="1 14">
        <name>heme</name>
        <dbReference type="ChEBI" id="CHEBI:30413"/>
    </cofactor>
</comment>
<comment type="subcellular location">
    <subcellularLocation>
        <location evidence="2">Membrane</location>
        <topology evidence="2">Single-pass membrane protein</topology>
    </subcellularLocation>
</comment>
<reference evidence="16 17" key="1">
    <citation type="journal article" date="2018" name="Evol. Lett.">
        <title>Horizontal gene cluster transfer increased hallucinogenic mushroom diversity.</title>
        <authorList>
            <person name="Reynolds H.T."/>
            <person name="Vijayakumar V."/>
            <person name="Gluck-Thaler E."/>
            <person name="Korotkin H.B."/>
            <person name="Matheny P.B."/>
            <person name="Slot J.C."/>
        </authorList>
    </citation>
    <scope>NUCLEOTIDE SEQUENCE [LARGE SCALE GENOMIC DNA]</scope>
    <source>
        <strain evidence="16 17">2631</strain>
    </source>
</reference>
<dbReference type="PRINTS" id="PR00463">
    <property type="entry name" value="EP450I"/>
</dbReference>
<evidence type="ECO:0000256" key="1">
    <source>
        <dbReference type="ARBA" id="ARBA00001971"/>
    </source>
</evidence>
<keyword evidence="7 14" id="KW-0479">Metal-binding</keyword>
<comment type="caution">
    <text evidence="16">The sequence shown here is derived from an EMBL/GenBank/DDBJ whole genome shotgun (WGS) entry which is preliminary data.</text>
</comment>
<dbReference type="InterPro" id="IPR001128">
    <property type="entry name" value="Cyt_P450"/>
</dbReference>
<keyword evidence="6 15" id="KW-0812">Transmembrane</keyword>
<evidence type="ECO:0000256" key="12">
    <source>
        <dbReference type="ARBA" id="ARBA00023136"/>
    </source>
</evidence>
<dbReference type="InterPro" id="IPR050364">
    <property type="entry name" value="Cytochrome_P450_fung"/>
</dbReference>
<dbReference type="AlphaFoldDB" id="A0A409WJE8"/>
<evidence type="ECO:0000256" key="6">
    <source>
        <dbReference type="ARBA" id="ARBA00022692"/>
    </source>
</evidence>
<organism evidence="16 17">
    <name type="scientific">Psilocybe cyanescens</name>
    <dbReference type="NCBI Taxonomy" id="93625"/>
    <lineage>
        <taxon>Eukaryota</taxon>
        <taxon>Fungi</taxon>
        <taxon>Dikarya</taxon>
        <taxon>Basidiomycota</taxon>
        <taxon>Agaricomycotina</taxon>
        <taxon>Agaricomycetes</taxon>
        <taxon>Agaricomycetidae</taxon>
        <taxon>Agaricales</taxon>
        <taxon>Agaricineae</taxon>
        <taxon>Strophariaceae</taxon>
        <taxon>Psilocybe</taxon>
    </lineage>
</organism>
<dbReference type="InterPro" id="IPR002401">
    <property type="entry name" value="Cyt_P450_E_grp-I"/>
</dbReference>
<dbReference type="STRING" id="93625.A0A409WJE8"/>
<evidence type="ECO:0000256" key="9">
    <source>
        <dbReference type="ARBA" id="ARBA00023002"/>
    </source>
</evidence>
<evidence type="ECO:0000256" key="5">
    <source>
        <dbReference type="ARBA" id="ARBA00022617"/>
    </source>
</evidence>
<evidence type="ECO:0000256" key="14">
    <source>
        <dbReference type="PIRSR" id="PIRSR602401-1"/>
    </source>
</evidence>
<evidence type="ECO:0000256" key="3">
    <source>
        <dbReference type="ARBA" id="ARBA00005179"/>
    </source>
</evidence>
<dbReference type="EMBL" id="NHYD01003411">
    <property type="protein sequence ID" value="PPQ78648.1"/>
    <property type="molecule type" value="Genomic_DNA"/>
</dbReference>
<dbReference type="GO" id="GO:0016020">
    <property type="term" value="C:membrane"/>
    <property type="evidence" value="ECO:0007669"/>
    <property type="project" value="UniProtKB-SubCell"/>
</dbReference>
<proteinExistence type="inferred from homology"/>
<dbReference type="PANTHER" id="PTHR46300">
    <property type="entry name" value="P450, PUTATIVE (EUROFUNG)-RELATED-RELATED"/>
    <property type="match status" value="1"/>
</dbReference>
<keyword evidence="17" id="KW-1185">Reference proteome</keyword>
<keyword evidence="5 14" id="KW-0349">Heme</keyword>
<feature type="transmembrane region" description="Helical" evidence="15">
    <location>
        <begin position="14"/>
        <end position="36"/>
    </location>
</feature>
<feature type="binding site" description="axial binding residue" evidence="14">
    <location>
        <position position="451"/>
    </location>
    <ligand>
        <name>heme</name>
        <dbReference type="ChEBI" id="CHEBI:30413"/>
    </ligand>
    <ligandPart>
        <name>Fe</name>
        <dbReference type="ChEBI" id="CHEBI:18248"/>
    </ligandPart>
</feature>
<dbReference type="GO" id="GO:0016705">
    <property type="term" value="F:oxidoreductase activity, acting on paired donors, with incorporation or reduction of molecular oxygen"/>
    <property type="evidence" value="ECO:0007669"/>
    <property type="project" value="InterPro"/>
</dbReference>
<dbReference type="GO" id="GO:0004497">
    <property type="term" value="F:monooxygenase activity"/>
    <property type="evidence" value="ECO:0007669"/>
    <property type="project" value="UniProtKB-KW"/>
</dbReference>
<dbReference type="Proteomes" id="UP000283269">
    <property type="component" value="Unassembled WGS sequence"/>
</dbReference>
<dbReference type="Pfam" id="PF00067">
    <property type="entry name" value="p450"/>
    <property type="match status" value="1"/>
</dbReference>
<name>A0A409WJE8_PSICY</name>
<dbReference type="OrthoDB" id="2789670at2759"/>
<evidence type="ECO:0000256" key="13">
    <source>
        <dbReference type="ARBA" id="ARBA00023180"/>
    </source>
</evidence>
<keyword evidence="13" id="KW-0325">Glycoprotein</keyword>
<evidence type="ECO:0000256" key="4">
    <source>
        <dbReference type="ARBA" id="ARBA00010617"/>
    </source>
</evidence>
<gene>
    <name evidence="16" type="ORF">CVT25_010543</name>
</gene>
<evidence type="ECO:0000256" key="11">
    <source>
        <dbReference type="ARBA" id="ARBA00023033"/>
    </source>
</evidence>
<dbReference type="InParanoid" id="A0A409WJE8"/>
<dbReference type="InterPro" id="IPR036396">
    <property type="entry name" value="Cyt_P450_sf"/>
</dbReference>
<dbReference type="GO" id="GO:0020037">
    <property type="term" value="F:heme binding"/>
    <property type="evidence" value="ECO:0007669"/>
    <property type="project" value="InterPro"/>
</dbReference>
<sequence>MFNEWFNASFAQPITVHFGSVIILVIGLGTIGYITWLKGGKNYPPGPRGLPFFGVQLSDTAWNDFEEWGKKYGDIMYMEASGQKILVLNSRAAAVNLLDRRGGNYNNRQEFVVINEFLTRGLLLASTNDDDLWRKMRRAGHEVMNKTATTKYHRIQEREALVFIENLLQDSKEWYQEAYRTTISGLQTALYDVPPIVSRTDPLIKKINDFDKFLVHAGYPGNYLVESITWMKYFPAAISPWKRRAEAWFAEFSDFYMRLLRDVESRLDEGNEKLGMVAHTIRQQTRLGLSDVEAAWVPAGFSNGGMANAETLAWFFLAMIAYPDKQRKCQEELDTVVGRSRMPTFDDRDNLPYLRATVRELIRWRPNAPLSIPHDDIYEGYFIPKGTAVFPHIWLMNRDPNIYGQDAEDFNPDRFIDEQGGLIPAIADTKDVRFDLIAEGHVSYGFGLRLCPGRHYANDTLFITFARLLWAATISPPINKQTGKPVIPDLLATVGITIRPPPFDCVVKARFSDAAEMVARTKELST</sequence>
<evidence type="ECO:0000256" key="2">
    <source>
        <dbReference type="ARBA" id="ARBA00004167"/>
    </source>
</evidence>
<evidence type="ECO:0000256" key="10">
    <source>
        <dbReference type="ARBA" id="ARBA00023004"/>
    </source>
</evidence>
<protein>
    <recommendedName>
        <fullName evidence="18">Cytochrome P450</fullName>
    </recommendedName>
</protein>
<dbReference type="Gene3D" id="1.10.630.10">
    <property type="entry name" value="Cytochrome P450"/>
    <property type="match status" value="1"/>
</dbReference>
<keyword evidence="11" id="KW-0503">Monooxygenase</keyword>